<dbReference type="AlphaFoldDB" id="A0AAV2NVT0"/>
<gene>
    <name evidence="1" type="ORF">LPLAT_LOCUS10169</name>
</gene>
<accession>A0AAV2NVT0</accession>
<sequence length="101" mass="10520">MATTAKLQAIGVRGRERVGIFNPKIPVAIPSRGTLQTHQSATRPRSPSYALEGLEYSSSGIVVAAAVTGVSSSASSLLAVSRNARGRRQKVVAAQACSRDL</sequence>
<evidence type="ECO:0000313" key="2">
    <source>
        <dbReference type="Proteomes" id="UP001497644"/>
    </source>
</evidence>
<evidence type="ECO:0000313" key="1">
    <source>
        <dbReference type="EMBL" id="CAL1684576.1"/>
    </source>
</evidence>
<keyword evidence="2" id="KW-1185">Reference proteome</keyword>
<protein>
    <submittedName>
        <fullName evidence="1">Uncharacterized protein</fullName>
    </submittedName>
</protein>
<organism evidence="1 2">
    <name type="scientific">Lasius platythorax</name>
    <dbReference type="NCBI Taxonomy" id="488582"/>
    <lineage>
        <taxon>Eukaryota</taxon>
        <taxon>Metazoa</taxon>
        <taxon>Ecdysozoa</taxon>
        <taxon>Arthropoda</taxon>
        <taxon>Hexapoda</taxon>
        <taxon>Insecta</taxon>
        <taxon>Pterygota</taxon>
        <taxon>Neoptera</taxon>
        <taxon>Endopterygota</taxon>
        <taxon>Hymenoptera</taxon>
        <taxon>Apocrita</taxon>
        <taxon>Aculeata</taxon>
        <taxon>Formicoidea</taxon>
        <taxon>Formicidae</taxon>
        <taxon>Formicinae</taxon>
        <taxon>Lasius</taxon>
        <taxon>Lasius</taxon>
    </lineage>
</organism>
<reference evidence="1" key="1">
    <citation type="submission" date="2024-04" db="EMBL/GenBank/DDBJ databases">
        <authorList>
            <consortium name="Molecular Ecology Group"/>
        </authorList>
    </citation>
    <scope>NUCLEOTIDE SEQUENCE</scope>
</reference>
<dbReference type="Proteomes" id="UP001497644">
    <property type="component" value="Chromosome 5"/>
</dbReference>
<proteinExistence type="predicted"/>
<dbReference type="EMBL" id="OZ034828">
    <property type="protein sequence ID" value="CAL1684576.1"/>
    <property type="molecule type" value="Genomic_DNA"/>
</dbReference>
<name>A0AAV2NVT0_9HYME</name>